<evidence type="ECO:0000259" key="4">
    <source>
        <dbReference type="Pfam" id="PF00135"/>
    </source>
</evidence>
<dbReference type="PANTHER" id="PTHR43918:SF4">
    <property type="entry name" value="CARBOXYLIC ESTER HYDROLASE"/>
    <property type="match status" value="1"/>
</dbReference>
<evidence type="ECO:0000313" key="6">
    <source>
        <dbReference type="Proteomes" id="UP000799302"/>
    </source>
</evidence>
<feature type="chain" id="PRO_5025707344" description="Carboxylic ester hydrolase" evidence="3">
    <location>
        <begin position="18"/>
        <end position="512"/>
    </location>
</feature>
<dbReference type="Pfam" id="PF00135">
    <property type="entry name" value="COesterase"/>
    <property type="match status" value="2"/>
</dbReference>
<sequence>MPNYLLLSLLSFITVQAQSTFRAGQTVKTTSGDITGQPSSWKPEVSEYLGIPYAEPPVGKLRWAAPVAAKGSGKAINATKYGFSCSTANNSPASAAMGGATDTQKEDCLFLNLWTKPQTGEKKKAVMVWIYGGAFIVGSGSNKGYNGALLADEHDVIVVNLNYRISVFGFPGMSFLPDKNVGLLDQRMALEWVRDNIEKFGGDPSRITLFGQSAGAASVDYYAYAYTKDPIVNAFIPQSGTSSTMSFSGFGNVSEAWYKASEKLGCGTAADGEKTLDCMRTKSTDDIISVVKPPPSNSSTSALNFGVFLPRVDGKTVFDDYAARTAAGNYIKKPVLIGNVENEMITFIRGNSVSASFKKSLTAVFSCAAATVAKARTTKVPTWRYSYAGDYPNQNTAADVSGPWHGSEIGLIFGTTQFTRKSPDSPEQLQLAKTMREAWTAFAKKPESGLDTLKWPRYDPEKPTIVILGGVNSSAITYKTSAEYDKTCSLSGILSSMFGGLGKGSSTPKRLI</sequence>
<evidence type="ECO:0000256" key="3">
    <source>
        <dbReference type="RuleBase" id="RU361235"/>
    </source>
</evidence>
<dbReference type="InterPro" id="IPR029058">
    <property type="entry name" value="AB_hydrolase_fold"/>
</dbReference>
<accession>A0A6A6URQ0</accession>
<reference evidence="5" key="1">
    <citation type="journal article" date="2020" name="Stud. Mycol.">
        <title>101 Dothideomycetes genomes: a test case for predicting lifestyles and emergence of pathogens.</title>
        <authorList>
            <person name="Haridas S."/>
            <person name="Albert R."/>
            <person name="Binder M."/>
            <person name="Bloem J."/>
            <person name="Labutti K."/>
            <person name="Salamov A."/>
            <person name="Andreopoulos B."/>
            <person name="Baker S."/>
            <person name="Barry K."/>
            <person name="Bills G."/>
            <person name="Bluhm B."/>
            <person name="Cannon C."/>
            <person name="Castanera R."/>
            <person name="Culley D."/>
            <person name="Daum C."/>
            <person name="Ezra D."/>
            <person name="Gonzalez J."/>
            <person name="Henrissat B."/>
            <person name="Kuo A."/>
            <person name="Liang C."/>
            <person name="Lipzen A."/>
            <person name="Lutzoni F."/>
            <person name="Magnuson J."/>
            <person name="Mondo S."/>
            <person name="Nolan M."/>
            <person name="Ohm R."/>
            <person name="Pangilinan J."/>
            <person name="Park H.-J."/>
            <person name="Ramirez L."/>
            <person name="Alfaro M."/>
            <person name="Sun H."/>
            <person name="Tritt A."/>
            <person name="Yoshinaga Y."/>
            <person name="Zwiers L.-H."/>
            <person name="Turgeon B."/>
            <person name="Goodwin S."/>
            <person name="Spatafora J."/>
            <person name="Crous P."/>
            <person name="Grigoriev I."/>
        </authorList>
    </citation>
    <scope>NUCLEOTIDE SEQUENCE</scope>
    <source>
        <strain evidence="5">CBS 115976</strain>
    </source>
</reference>
<keyword evidence="3" id="KW-0732">Signal</keyword>
<dbReference type="InterPro" id="IPR050654">
    <property type="entry name" value="AChE-related_enzymes"/>
</dbReference>
<feature type="signal peptide" evidence="3">
    <location>
        <begin position="1"/>
        <end position="17"/>
    </location>
</feature>
<feature type="domain" description="Carboxylesterase type B" evidence="4">
    <location>
        <begin position="25"/>
        <end position="351"/>
    </location>
</feature>
<gene>
    <name evidence="5" type="ORF">BT63DRAFT_461751</name>
</gene>
<dbReference type="GO" id="GO:0052689">
    <property type="term" value="F:carboxylic ester hydrolase activity"/>
    <property type="evidence" value="ECO:0007669"/>
    <property type="project" value="TreeGrafter"/>
</dbReference>
<protein>
    <recommendedName>
        <fullName evidence="3">Carboxylic ester hydrolase</fullName>
        <ecNumber evidence="3">3.1.1.-</ecNumber>
    </recommendedName>
</protein>
<dbReference type="SUPFAM" id="SSF53474">
    <property type="entry name" value="alpha/beta-Hydrolases"/>
    <property type="match status" value="1"/>
</dbReference>
<keyword evidence="6" id="KW-1185">Reference proteome</keyword>
<dbReference type="AlphaFoldDB" id="A0A6A6URQ0"/>
<evidence type="ECO:0000256" key="1">
    <source>
        <dbReference type="ARBA" id="ARBA00005964"/>
    </source>
</evidence>
<dbReference type="EC" id="3.1.1.-" evidence="3"/>
<dbReference type="OrthoDB" id="408631at2759"/>
<evidence type="ECO:0000313" key="5">
    <source>
        <dbReference type="EMBL" id="KAF2674097.1"/>
    </source>
</evidence>
<feature type="domain" description="Carboxylesterase type B" evidence="4">
    <location>
        <begin position="363"/>
        <end position="467"/>
    </location>
</feature>
<dbReference type="InterPro" id="IPR002018">
    <property type="entry name" value="CarbesteraseB"/>
</dbReference>
<name>A0A6A6URQ0_9PEZI</name>
<evidence type="ECO:0000256" key="2">
    <source>
        <dbReference type="ARBA" id="ARBA00022801"/>
    </source>
</evidence>
<dbReference type="PROSITE" id="PS00122">
    <property type="entry name" value="CARBOXYLESTERASE_B_1"/>
    <property type="match status" value="1"/>
</dbReference>
<dbReference type="Gene3D" id="3.40.50.1820">
    <property type="entry name" value="alpha/beta hydrolase"/>
    <property type="match status" value="2"/>
</dbReference>
<proteinExistence type="inferred from homology"/>
<dbReference type="Proteomes" id="UP000799302">
    <property type="component" value="Unassembled WGS sequence"/>
</dbReference>
<organism evidence="5 6">
    <name type="scientific">Microthyrium microscopicum</name>
    <dbReference type="NCBI Taxonomy" id="703497"/>
    <lineage>
        <taxon>Eukaryota</taxon>
        <taxon>Fungi</taxon>
        <taxon>Dikarya</taxon>
        <taxon>Ascomycota</taxon>
        <taxon>Pezizomycotina</taxon>
        <taxon>Dothideomycetes</taxon>
        <taxon>Dothideomycetes incertae sedis</taxon>
        <taxon>Microthyriales</taxon>
        <taxon>Microthyriaceae</taxon>
        <taxon>Microthyrium</taxon>
    </lineage>
</organism>
<dbReference type="InterPro" id="IPR019826">
    <property type="entry name" value="Carboxylesterase_B_AS"/>
</dbReference>
<keyword evidence="2 3" id="KW-0378">Hydrolase</keyword>
<dbReference type="PANTHER" id="PTHR43918">
    <property type="entry name" value="ACETYLCHOLINESTERASE"/>
    <property type="match status" value="1"/>
</dbReference>
<comment type="similarity">
    <text evidence="1 3">Belongs to the type-B carboxylesterase/lipase family.</text>
</comment>
<dbReference type="EMBL" id="MU004230">
    <property type="protein sequence ID" value="KAF2674097.1"/>
    <property type="molecule type" value="Genomic_DNA"/>
</dbReference>